<comment type="caution">
    <text evidence="9">The sequence shown here is derived from an EMBL/GenBank/DDBJ whole genome shotgun (WGS) entry which is preliminary data.</text>
</comment>
<keyword evidence="7" id="KW-0868">Chloride</keyword>
<evidence type="ECO:0000256" key="2">
    <source>
        <dbReference type="ARBA" id="ARBA00022692"/>
    </source>
</evidence>
<comment type="similarity">
    <text evidence="6 7">Belongs to the anion channel-forming bestrophin (TC 1.A.46) family. Calcium-sensitive chloride channel subfamily.</text>
</comment>
<feature type="transmembrane region" description="Helical" evidence="7">
    <location>
        <begin position="75"/>
        <end position="94"/>
    </location>
</feature>
<feature type="transmembrane region" description="Helical" evidence="7">
    <location>
        <begin position="269"/>
        <end position="288"/>
    </location>
</feature>
<gene>
    <name evidence="9" type="ORF">chiPu_0007732</name>
</gene>
<dbReference type="GO" id="GO:0005886">
    <property type="term" value="C:plasma membrane"/>
    <property type="evidence" value="ECO:0007669"/>
    <property type="project" value="UniProtKB-SubCell"/>
</dbReference>
<reference evidence="9 10" key="1">
    <citation type="journal article" date="2018" name="Nat. Ecol. Evol.">
        <title>Shark genomes provide insights into elasmobranch evolution and the origin of vertebrates.</title>
        <authorList>
            <person name="Hara Y"/>
            <person name="Yamaguchi K"/>
            <person name="Onimaru K"/>
            <person name="Kadota M"/>
            <person name="Koyanagi M"/>
            <person name="Keeley SD"/>
            <person name="Tatsumi K"/>
            <person name="Tanaka K"/>
            <person name="Motone F"/>
            <person name="Kageyama Y"/>
            <person name="Nozu R"/>
            <person name="Adachi N"/>
            <person name="Nishimura O"/>
            <person name="Nakagawa R"/>
            <person name="Tanegashima C"/>
            <person name="Kiyatake I"/>
            <person name="Matsumoto R"/>
            <person name="Murakumo K"/>
            <person name="Nishida K"/>
            <person name="Terakita A"/>
            <person name="Kuratani S"/>
            <person name="Sato K"/>
            <person name="Hyodo S Kuraku.S."/>
        </authorList>
    </citation>
    <scope>NUCLEOTIDE SEQUENCE [LARGE SCALE GENOMIC DNA]</scope>
</reference>
<accession>A0A401SG12</accession>
<comment type="subcellular location">
    <subcellularLocation>
        <location evidence="7">Cell membrane</location>
        <topology evidence="7">Multi-pass membrane protein</topology>
    </subcellularLocation>
    <subcellularLocation>
        <location evidence="1">Membrane</location>
    </subcellularLocation>
</comment>
<feature type="region of interest" description="Disordered" evidence="8">
    <location>
        <begin position="477"/>
        <end position="541"/>
    </location>
</feature>
<evidence type="ECO:0000256" key="8">
    <source>
        <dbReference type="SAM" id="MobiDB-lite"/>
    </source>
</evidence>
<feature type="region of interest" description="Disordered" evidence="8">
    <location>
        <begin position="553"/>
        <end position="575"/>
    </location>
</feature>
<feature type="transmembrane region" description="Helical" evidence="7">
    <location>
        <begin position="128"/>
        <end position="148"/>
    </location>
</feature>
<comment type="function">
    <text evidence="7">Forms chloride channels.</text>
</comment>
<dbReference type="GO" id="GO:0034707">
    <property type="term" value="C:chloride channel complex"/>
    <property type="evidence" value="ECO:0007669"/>
    <property type="project" value="UniProtKB-KW"/>
</dbReference>
<dbReference type="InterPro" id="IPR000615">
    <property type="entry name" value="Bestrophin"/>
</dbReference>
<keyword evidence="3 7" id="KW-1133">Transmembrane helix</keyword>
<evidence type="ECO:0000256" key="4">
    <source>
        <dbReference type="ARBA" id="ARBA00023136"/>
    </source>
</evidence>
<evidence type="ECO:0000313" key="9">
    <source>
        <dbReference type="EMBL" id="GCC29293.1"/>
    </source>
</evidence>
<dbReference type="Pfam" id="PF01062">
    <property type="entry name" value="Bestrophin"/>
    <property type="match status" value="1"/>
</dbReference>
<feature type="compositionally biased region" description="Basic and acidic residues" evidence="8">
    <location>
        <begin position="516"/>
        <end position="529"/>
    </location>
</feature>
<evidence type="ECO:0000256" key="7">
    <source>
        <dbReference type="RuleBase" id="RU363126"/>
    </source>
</evidence>
<evidence type="ECO:0000256" key="3">
    <source>
        <dbReference type="ARBA" id="ARBA00022989"/>
    </source>
</evidence>
<protein>
    <recommendedName>
        <fullName evidence="7">Bestrophin homolog</fullName>
    </recommendedName>
</protein>
<proteinExistence type="inferred from homology"/>
<dbReference type="Proteomes" id="UP000287033">
    <property type="component" value="Unassembled WGS sequence"/>
</dbReference>
<dbReference type="InterPro" id="IPR021134">
    <property type="entry name" value="Bestrophin-like"/>
</dbReference>
<evidence type="ECO:0000256" key="5">
    <source>
        <dbReference type="ARBA" id="ARBA00024167"/>
    </source>
</evidence>
<dbReference type="AlphaFoldDB" id="A0A401SG12"/>
<keyword evidence="7" id="KW-0813">Transport</keyword>
<dbReference type="PANTHER" id="PTHR10736">
    <property type="entry name" value="BESTROPHIN"/>
    <property type="match status" value="1"/>
</dbReference>
<feature type="transmembrane region" description="Helical" evidence="7">
    <location>
        <begin position="234"/>
        <end position="257"/>
    </location>
</feature>
<dbReference type="STRING" id="137246.A0A401SG12"/>
<evidence type="ECO:0000256" key="6">
    <source>
        <dbReference type="ARBA" id="ARBA00034769"/>
    </source>
</evidence>
<evidence type="ECO:0000313" key="10">
    <source>
        <dbReference type="Proteomes" id="UP000287033"/>
    </source>
</evidence>
<feature type="transmembrane region" description="Helical" evidence="7">
    <location>
        <begin position="36"/>
        <end position="54"/>
    </location>
</feature>
<name>A0A401SG12_CHIPU</name>
<dbReference type="PANTHER" id="PTHR10736:SF1">
    <property type="entry name" value="BESTROPHIN-2"/>
    <property type="match status" value="1"/>
</dbReference>
<sequence length="662" mass="74574">MTITYTARVANVRFCSFSKLLVLWKGSIYKLLYKEFLVFSFMYAVLSVAYRFVLMEEQKRYFEKLALYCNHYANLIPMAFVLGFYVTLVVNRWWNQYTSIPLPDRLMCVISGNVHGADERGRMLRRTMMRYASLSALLILRSVSTAVIKRFPTMDHVVEAGFMTRDERKKYESLHSPYNKYWIPCVWFTNLAAKGRKEGRIRDDNALKLLMEELNTFRAKCSLLFHYDWISIPLVYTQVVTIAVYSFFMTCLIGRQFLDPAQGYAGHDIDLYVPVFTLLQFFFYAGWLKVAEQLINPFGEDDDDFETNRLIDRNFQVSMMAVDDMYQDLPLMEKDRYWNESNPRPPYTAATVFVLQKPSFQGSTFDMTISKDDMHFQPMEDIEENLEQGGARQPHVPLFSRLLPSGPSSPGFRGNIARHGRPFQLLKRGNSVSSDASMYSCLCQDTQTTACSCGTYGEHKALAKIQFLSEGGEGLVAEAETETSSLGTGEKALPPPGAQDQGNDGLGDPPRAGDSPLHEDGAPPTHTRETPPPSGDLLFPDGSYRECRIQVTQKNPGHSSHPEMLPLPDTGNNNNNMPPLVAPSSAEHRGTHALQHPGVGVKGKTPLLPQSPTEEEPGEKSHWPGTAKRSLRAEEGGVFLHISEPPCVNGRESFLLDSTSQL</sequence>
<organism evidence="9 10">
    <name type="scientific">Chiloscyllium punctatum</name>
    <name type="common">Brownbanded bambooshark</name>
    <name type="synonym">Hemiscyllium punctatum</name>
    <dbReference type="NCBI Taxonomy" id="137246"/>
    <lineage>
        <taxon>Eukaryota</taxon>
        <taxon>Metazoa</taxon>
        <taxon>Chordata</taxon>
        <taxon>Craniata</taxon>
        <taxon>Vertebrata</taxon>
        <taxon>Chondrichthyes</taxon>
        <taxon>Elasmobranchii</taxon>
        <taxon>Galeomorphii</taxon>
        <taxon>Galeoidea</taxon>
        <taxon>Orectolobiformes</taxon>
        <taxon>Hemiscylliidae</taxon>
        <taxon>Chiloscyllium</taxon>
    </lineage>
</organism>
<keyword evidence="7" id="KW-0407">Ion channel</keyword>
<dbReference type="GO" id="GO:0005254">
    <property type="term" value="F:chloride channel activity"/>
    <property type="evidence" value="ECO:0007669"/>
    <property type="project" value="UniProtKB-KW"/>
</dbReference>
<keyword evidence="7" id="KW-0406">Ion transport</keyword>
<keyword evidence="7" id="KW-0869">Chloride channel</keyword>
<dbReference type="OMA" id="DASMYSC"/>
<keyword evidence="7" id="KW-1003">Cell membrane</keyword>
<dbReference type="OrthoDB" id="201595at2759"/>
<feature type="region of interest" description="Disordered" evidence="8">
    <location>
        <begin position="594"/>
        <end position="630"/>
    </location>
</feature>
<comment type="catalytic activity">
    <reaction evidence="5">
        <text>chloride(in) = chloride(out)</text>
        <dbReference type="Rhea" id="RHEA:29823"/>
        <dbReference type="ChEBI" id="CHEBI:17996"/>
    </reaction>
</comment>
<keyword evidence="2 7" id="KW-0812">Transmembrane</keyword>
<keyword evidence="4 7" id="KW-0472">Membrane</keyword>
<keyword evidence="10" id="KW-1185">Reference proteome</keyword>
<dbReference type="EMBL" id="BEZZ01000244">
    <property type="protein sequence ID" value="GCC29293.1"/>
    <property type="molecule type" value="Genomic_DNA"/>
</dbReference>
<evidence type="ECO:0000256" key="1">
    <source>
        <dbReference type="ARBA" id="ARBA00004370"/>
    </source>
</evidence>